<reference evidence="1 2" key="1">
    <citation type="submission" date="2019-12" db="EMBL/GenBank/DDBJ databases">
        <title>Lactobacillus hilgardii FLUB.</title>
        <authorList>
            <person name="Gustaw K."/>
        </authorList>
    </citation>
    <scope>NUCLEOTIDE SEQUENCE [LARGE SCALE GENOMIC DNA]</scope>
    <source>
        <strain evidence="1 2">FLUB</strain>
    </source>
</reference>
<dbReference type="EMBL" id="CP047121">
    <property type="protein sequence ID" value="QHB52293.1"/>
    <property type="molecule type" value="Genomic_DNA"/>
</dbReference>
<organism evidence="1 2">
    <name type="scientific">Lentilactobacillus hilgardii</name>
    <name type="common">Lactobacillus hilgardii</name>
    <dbReference type="NCBI Taxonomy" id="1588"/>
    <lineage>
        <taxon>Bacteria</taxon>
        <taxon>Bacillati</taxon>
        <taxon>Bacillota</taxon>
        <taxon>Bacilli</taxon>
        <taxon>Lactobacillales</taxon>
        <taxon>Lactobacillaceae</taxon>
        <taxon>Lentilactobacillus</taxon>
    </lineage>
</organism>
<proteinExistence type="predicted"/>
<protein>
    <submittedName>
        <fullName evidence="1">Uncharacterized protein</fullName>
    </submittedName>
</protein>
<gene>
    <name evidence="1" type="ORF">GQR93_08870</name>
</gene>
<evidence type="ECO:0000313" key="1">
    <source>
        <dbReference type="EMBL" id="QHB52293.1"/>
    </source>
</evidence>
<evidence type="ECO:0000313" key="2">
    <source>
        <dbReference type="Proteomes" id="UP000465035"/>
    </source>
</evidence>
<accession>A0A6P1EC15</accession>
<sequence length="115" mass="12999">MNIRVIGDIRTGKIQPSLTGNAIVDDALIQNFCNELKNSVNHASVPVNIIAEHFFSPAIHTDDLILMDQRISRLLPDEIRSKYCIIDVDHNDLVRGNVLKVLDILKRLNKDSQEI</sequence>
<dbReference type="RefSeq" id="WP_003554463.1">
    <property type="nucleotide sequence ID" value="NZ_CABKOL010000102.1"/>
</dbReference>
<dbReference type="GeneID" id="69058476"/>
<dbReference type="AlphaFoldDB" id="A0A6P1EC15"/>
<dbReference type="Proteomes" id="UP000465035">
    <property type="component" value="Chromosome"/>
</dbReference>
<name>A0A6P1EC15_LENHI</name>